<organism evidence="1 2">
    <name type="scientific">Macleaya cordata</name>
    <name type="common">Five-seeded plume-poppy</name>
    <name type="synonym">Bocconia cordata</name>
    <dbReference type="NCBI Taxonomy" id="56857"/>
    <lineage>
        <taxon>Eukaryota</taxon>
        <taxon>Viridiplantae</taxon>
        <taxon>Streptophyta</taxon>
        <taxon>Embryophyta</taxon>
        <taxon>Tracheophyta</taxon>
        <taxon>Spermatophyta</taxon>
        <taxon>Magnoliopsida</taxon>
        <taxon>Ranunculales</taxon>
        <taxon>Papaveraceae</taxon>
        <taxon>Papaveroideae</taxon>
        <taxon>Macleaya</taxon>
    </lineage>
</organism>
<accession>A0A200Q8F4</accession>
<sequence length="71" mass="7619">MVSTPSNLLIEPLGRSDRRFLGRDQCSSSIVFLAIASLPRFVFIGRMTITSSLAAASHSISGGTFSDVWVS</sequence>
<name>A0A200Q8F4_MACCD</name>
<comment type="caution">
    <text evidence="1">The sequence shown here is derived from an EMBL/GenBank/DDBJ whole genome shotgun (WGS) entry which is preliminary data.</text>
</comment>
<dbReference type="Proteomes" id="UP000195402">
    <property type="component" value="Unassembled WGS sequence"/>
</dbReference>
<protein>
    <submittedName>
        <fullName evidence="1">Uncharacterized protein</fullName>
    </submittedName>
</protein>
<evidence type="ECO:0000313" key="2">
    <source>
        <dbReference type="Proteomes" id="UP000195402"/>
    </source>
</evidence>
<evidence type="ECO:0000313" key="1">
    <source>
        <dbReference type="EMBL" id="OVA06763.1"/>
    </source>
</evidence>
<reference evidence="1 2" key="1">
    <citation type="journal article" date="2017" name="Mol. Plant">
        <title>The Genome of Medicinal Plant Macleaya cordata Provides New Insights into Benzylisoquinoline Alkaloids Metabolism.</title>
        <authorList>
            <person name="Liu X."/>
            <person name="Liu Y."/>
            <person name="Huang P."/>
            <person name="Ma Y."/>
            <person name="Qing Z."/>
            <person name="Tang Q."/>
            <person name="Cao H."/>
            <person name="Cheng P."/>
            <person name="Zheng Y."/>
            <person name="Yuan Z."/>
            <person name="Zhou Y."/>
            <person name="Liu J."/>
            <person name="Tang Z."/>
            <person name="Zhuo Y."/>
            <person name="Zhang Y."/>
            <person name="Yu L."/>
            <person name="Huang J."/>
            <person name="Yang P."/>
            <person name="Peng Q."/>
            <person name="Zhang J."/>
            <person name="Jiang W."/>
            <person name="Zhang Z."/>
            <person name="Lin K."/>
            <person name="Ro D.K."/>
            <person name="Chen X."/>
            <person name="Xiong X."/>
            <person name="Shang Y."/>
            <person name="Huang S."/>
            <person name="Zeng J."/>
        </authorList>
    </citation>
    <scope>NUCLEOTIDE SEQUENCE [LARGE SCALE GENOMIC DNA]</scope>
    <source>
        <strain evidence="2">cv. BLH2017</strain>
        <tissue evidence="1">Root</tissue>
    </source>
</reference>
<gene>
    <name evidence="1" type="ORF">BVC80_8989g33</name>
</gene>
<dbReference type="AlphaFoldDB" id="A0A200Q8F4"/>
<proteinExistence type="predicted"/>
<keyword evidence="2" id="KW-1185">Reference proteome</keyword>
<dbReference type="EMBL" id="MVGT01002722">
    <property type="protein sequence ID" value="OVA06763.1"/>
    <property type="molecule type" value="Genomic_DNA"/>
</dbReference>
<dbReference type="InParanoid" id="A0A200Q8F4"/>